<evidence type="ECO:0000313" key="5">
    <source>
        <dbReference type="EMBL" id="GEP31196.1"/>
    </source>
</evidence>
<evidence type="ECO:0000256" key="1">
    <source>
        <dbReference type="ARBA" id="ARBA00022723"/>
    </source>
</evidence>
<evidence type="ECO:0000313" key="6">
    <source>
        <dbReference type="Proteomes" id="UP000321337"/>
    </source>
</evidence>
<dbReference type="Proteomes" id="UP000321337">
    <property type="component" value="Unassembled WGS sequence"/>
</dbReference>
<dbReference type="Gene3D" id="3.40.50.410">
    <property type="entry name" value="von Willebrand factor, type A domain"/>
    <property type="match status" value="1"/>
</dbReference>
<name>A0A512L9N0_9PROT</name>
<dbReference type="AlphaFoldDB" id="A0A512L9N0"/>
<evidence type="ECO:0000256" key="3">
    <source>
        <dbReference type="SAM" id="MobiDB-lite"/>
    </source>
</evidence>
<dbReference type="GO" id="GO:0046872">
    <property type="term" value="F:metal ion binding"/>
    <property type="evidence" value="ECO:0007669"/>
    <property type="project" value="UniProtKB-KW"/>
</dbReference>
<sequence>MLVTLLPLAGMKAADAVTISNTPLYLGTSAPPNVLLTLSNAQNMDENGNPANGIPIGAAIGGSSPDSKSEIARGVIRNLGSSYAGQINLGLMTFKQYTPSPLYLYNSLYDASYNPANYAAPPPYVAKNATTKNYRIANPADTANYIYYNWASPFYDSGLYPYNFCYSDTARFDNTTNISSYDNYRCFNTKTGTSDGIVSPMPGSGSATSAEQAYGYQGPVIYQGYFVPTDTDYATNTLDFGARIPSIYTSTAWFSAGSPGGGYLQVPVAPLNSTQQTKLNNKLTCNVPATNGSEPNPNPTPSSAPCNSNSSPTGSSILNAGLTAIEGTLKANQLYFSGGTSSAQGFATNTLPNSCNKNFAVLLTNGLPSVTSTGTIPKLSNGQIDICTLTSQAVTAATNLKKSGVNLYVVGYAMLPQVLQNYTALCGNATNPLDQLASAGGTGTSFSASNPAQLQSALNGVFNSIVQSAGSSSALTSNSTSVNSSSYIYQAGFNTADWSGSLRALLVSGSTSVAPAWDAATLMPAAAARSIFTWNGTAGKTFSWTNLTANEQCYLASQASGCTLTAGQASTGQNVLNYLRGDASLEQKNGGSYRNRSTSLGDIVNSNPLYLSNEDYGYSILPGSEGSSYAAYLQNKSSNTPMLYVGANDGMLHGFNASTGVETFAYVPSAVYPHLADLTLPSYNGNHEYFVDGSPGNGDAYYASAWHTILLGTLGSTMGTNAVFAMDVTNPGSMSAGNALWEFTDASDLGNTWGKGTVARFNDGNYYAVVNNGYNSVNKHAVLFLIQVDNPSNVIKIDTGVGGGSVDNGLSQPTLLDQDNNGTIDAIYAGDLQGDVWKFDVSSTNKNQWKVAYTSGSTKLPLFKARDASGAVQPITAPLVLSTLPNGATGTVLIYFGTGQYLNTADLTNTATQSLYGVLDSSTFLSGAFSGGTSNFSRTTQLSGVNVLVQQSILFESAQARAVSSNSVNYAGGALGWYMDLLQPPNATQQGERVTSEALLRSGRVVFVTRIPATGTCVSGGSSWFMELDAASGGAPGYTFMDINGDGKYDSSDNVTLSNGASAVVTGVKISGSFGSTPVSLSNGGSYTTVSGLSSGGTTAGGGSGANQTGQWTGQFGQNGPGLPDTLKIQGSPRASWSQIK</sequence>
<keyword evidence="6" id="KW-1185">Reference proteome</keyword>
<comment type="caution">
    <text evidence="5">The sequence shown here is derived from an EMBL/GenBank/DDBJ whole genome shotgun (WGS) entry which is preliminary data.</text>
</comment>
<evidence type="ECO:0000256" key="2">
    <source>
        <dbReference type="ARBA" id="ARBA00022837"/>
    </source>
</evidence>
<evidence type="ECO:0000259" key="4">
    <source>
        <dbReference type="Pfam" id="PF05567"/>
    </source>
</evidence>
<gene>
    <name evidence="5" type="ORF">TPL01_23340</name>
</gene>
<dbReference type="InterPro" id="IPR008707">
    <property type="entry name" value="B-propeller_PilY1"/>
</dbReference>
<keyword evidence="1" id="KW-0479">Metal-binding</keyword>
<feature type="region of interest" description="Disordered" evidence="3">
    <location>
        <begin position="1097"/>
        <end position="1141"/>
    </location>
</feature>
<organism evidence="5 6">
    <name type="scientific">Sulfuriferula plumbiphila</name>
    <dbReference type="NCBI Taxonomy" id="171865"/>
    <lineage>
        <taxon>Bacteria</taxon>
        <taxon>Pseudomonadati</taxon>
        <taxon>Pseudomonadota</taxon>
        <taxon>Betaproteobacteria</taxon>
        <taxon>Nitrosomonadales</taxon>
        <taxon>Sulfuricellaceae</taxon>
        <taxon>Sulfuriferula</taxon>
    </lineage>
</organism>
<dbReference type="EMBL" id="BKAD01000025">
    <property type="protein sequence ID" value="GEP31196.1"/>
    <property type="molecule type" value="Genomic_DNA"/>
</dbReference>
<feature type="region of interest" description="Disordered" evidence="3">
    <location>
        <begin position="287"/>
        <end position="312"/>
    </location>
</feature>
<dbReference type="Pfam" id="PF05567">
    <property type="entry name" value="T4P_PilY1"/>
    <property type="match status" value="1"/>
</dbReference>
<reference evidence="5 6" key="1">
    <citation type="submission" date="2019-07" db="EMBL/GenBank/DDBJ databases">
        <title>Whole genome shotgun sequence of Thiobacillus plumbophilus NBRC 107929.</title>
        <authorList>
            <person name="Hosoyama A."/>
            <person name="Uohara A."/>
            <person name="Ohji S."/>
            <person name="Ichikawa N."/>
        </authorList>
    </citation>
    <scope>NUCLEOTIDE SEQUENCE [LARGE SCALE GENOMIC DNA]</scope>
    <source>
        <strain evidence="5 6">NBRC 107929</strain>
    </source>
</reference>
<keyword evidence="2" id="KW-0106">Calcium</keyword>
<feature type="domain" description="PilY1 beta-propeller" evidence="4">
    <location>
        <begin position="600"/>
        <end position="940"/>
    </location>
</feature>
<proteinExistence type="predicted"/>
<dbReference type="InterPro" id="IPR036465">
    <property type="entry name" value="vWFA_dom_sf"/>
</dbReference>
<feature type="compositionally biased region" description="Low complexity" evidence="3">
    <location>
        <begin position="303"/>
        <end position="312"/>
    </location>
</feature>
<accession>A0A512L9N0</accession>
<protein>
    <recommendedName>
        <fullName evidence="4">PilY1 beta-propeller domain-containing protein</fullName>
    </recommendedName>
</protein>